<sequence length="209" mass="24139">MKTVGFFKSLKLKRALDVIGASCALLAFGPVMIYIALRIWREMGSPVLFRQVRPGLYGKPFVMYKFRTMTEERDADGRLLPDERRLTPLGKFLRQYSLDEFPEFINVLKGDMSLVGPRPLLMEYLDRYTPEQARRHEVKPGITGWAQVNGRNALSWEEKFKLDVWYVDNWNLLLDLKILLMTIVKVLRREGISAQGHATMPEFKGSKGV</sequence>
<dbReference type="InterPro" id="IPR003362">
    <property type="entry name" value="Bact_transf"/>
</dbReference>
<gene>
    <name evidence="4" type="ORF">CSW30_14485</name>
</gene>
<dbReference type="AlphaFoldDB" id="A0A430UKI0"/>
<dbReference type="GO" id="GO:0016780">
    <property type="term" value="F:phosphotransferase activity, for other substituted phosphate groups"/>
    <property type="evidence" value="ECO:0007669"/>
    <property type="project" value="TreeGrafter"/>
</dbReference>
<evidence type="ECO:0000313" key="5">
    <source>
        <dbReference type="Proteomes" id="UP000287173"/>
    </source>
</evidence>
<dbReference type="Proteomes" id="UP000287173">
    <property type="component" value="Unassembled WGS sequence"/>
</dbReference>
<proteinExistence type="inferred from homology"/>
<dbReference type="Pfam" id="PF02397">
    <property type="entry name" value="Bac_transf"/>
    <property type="match status" value="1"/>
</dbReference>
<feature type="transmembrane region" description="Helical" evidence="2">
    <location>
        <begin position="18"/>
        <end position="40"/>
    </location>
</feature>
<protein>
    <submittedName>
        <fullName evidence="4">UDP-galactose phosphate transferase</fullName>
    </submittedName>
</protein>
<keyword evidence="2" id="KW-0472">Membrane</keyword>
<organism evidence="4 5">
    <name type="scientific">Thermus scotoductus</name>
    <dbReference type="NCBI Taxonomy" id="37636"/>
    <lineage>
        <taxon>Bacteria</taxon>
        <taxon>Thermotogati</taxon>
        <taxon>Deinococcota</taxon>
        <taxon>Deinococci</taxon>
        <taxon>Thermales</taxon>
        <taxon>Thermaceae</taxon>
        <taxon>Thermus</taxon>
    </lineage>
</organism>
<accession>A0A430UKI0</accession>
<reference evidence="4 5" key="1">
    <citation type="journal article" date="2019" name="Extremophiles">
        <title>Biogeography of thermophiles and predominance of Thermus scotoductus in domestic water heaters.</title>
        <authorList>
            <person name="Wilpiszeski R.L."/>
            <person name="Zhang Z."/>
            <person name="House C.H."/>
        </authorList>
    </citation>
    <scope>NUCLEOTIDE SEQUENCE [LARGE SCALE GENOMIC DNA]</scope>
    <source>
        <strain evidence="4 5">17_S17</strain>
    </source>
</reference>
<dbReference type="EMBL" id="PEMG01000475">
    <property type="protein sequence ID" value="RTI03828.1"/>
    <property type="molecule type" value="Genomic_DNA"/>
</dbReference>
<evidence type="ECO:0000256" key="2">
    <source>
        <dbReference type="SAM" id="Phobius"/>
    </source>
</evidence>
<dbReference type="PANTHER" id="PTHR30576">
    <property type="entry name" value="COLANIC BIOSYNTHESIS UDP-GLUCOSE LIPID CARRIER TRANSFERASE"/>
    <property type="match status" value="1"/>
</dbReference>
<name>A0A430UKI0_THESC</name>
<keyword evidence="2" id="KW-0812">Transmembrane</keyword>
<evidence type="ECO:0000256" key="1">
    <source>
        <dbReference type="ARBA" id="ARBA00006464"/>
    </source>
</evidence>
<feature type="domain" description="Bacterial sugar transferase" evidence="3">
    <location>
        <begin position="13"/>
        <end position="187"/>
    </location>
</feature>
<keyword evidence="2" id="KW-1133">Transmembrane helix</keyword>
<evidence type="ECO:0000259" key="3">
    <source>
        <dbReference type="Pfam" id="PF02397"/>
    </source>
</evidence>
<comment type="caution">
    <text evidence="4">The sequence shown here is derived from an EMBL/GenBank/DDBJ whole genome shotgun (WGS) entry which is preliminary data.</text>
</comment>
<comment type="similarity">
    <text evidence="1">Belongs to the bacterial sugar transferase family.</text>
</comment>
<dbReference type="PANTHER" id="PTHR30576:SF8">
    <property type="entry name" value="UNDECAPRENYL-PHOSPHATE GALACTOSE PHOSPHOTRANSFERASE"/>
    <property type="match status" value="1"/>
</dbReference>
<evidence type="ECO:0000313" key="4">
    <source>
        <dbReference type="EMBL" id="RTI03828.1"/>
    </source>
</evidence>
<keyword evidence="4" id="KW-0808">Transferase</keyword>